<dbReference type="EMBL" id="FPAS01000005">
    <property type="protein sequence ID" value="SFT86039.1"/>
    <property type="molecule type" value="Genomic_DNA"/>
</dbReference>
<gene>
    <name evidence="1" type="ORF">SAMN05216474_2796</name>
</gene>
<evidence type="ECO:0000313" key="2">
    <source>
        <dbReference type="Proteomes" id="UP000236454"/>
    </source>
</evidence>
<reference evidence="1 2" key="1">
    <citation type="submission" date="2016-10" db="EMBL/GenBank/DDBJ databases">
        <authorList>
            <person name="de Groot N.N."/>
        </authorList>
    </citation>
    <scope>NUCLEOTIDE SEQUENCE [LARGE SCALE GENOMIC DNA]</scope>
    <source>
        <strain evidence="1 2">CGMCC 1.7005</strain>
    </source>
</reference>
<dbReference type="STRING" id="477690.SAMN05216474_2796"/>
<dbReference type="AlphaFoldDB" id="A0A1I7BFR7"/>
<proteinExistence type="predicted"/>
<dbReference type="Proteomes" id="UP000236454">
    <property type="component" value="Unassembled WGS sequence"/>
</dbReference>
<evidence type="ECO:0008006" key="3">
    <source>
        <dbReference type="Google" id="ProtNLM"/>
    </source>
</evidence>
<organism evidence="1 2">
    <name type="scientific">Lishizhenia tianjinensis</name>
    <dbReference type="NCBI Taxonomy" id="477690"/>
    <lineage>
        <taxon>Bacteria</taxon>
        <taxon>Pseudomonadati</taxon>
        <taxon>Bacteroidota</taxon>
        <taxon>Flavobacteriia</taxon>
        <taxon>Flavobacteriales</taxon>
        <taxon>Crocinitomicaceae</taxon>
        <taxon>Lishizhenia</taxon>
    </lineage>
</organism>
<dbReference type="PROSITE" id="PS51257">
    <property type="entry name" value="PROKAR_LIPOPROTEIN"/>
    <property type="match status" value="1"/>
</dbReference>
<sequence length="165" mass="19503">MKIPTLIFLVTILFSCAISNRKVNTRLRNNTLKVVYYGRKGDRITKANFYFNSPNILKQMDTVKSDFLDLIQPQLLFYTKGKEDTLIYNVSDECGLDMDSICCYGQSFYGFANGLEKRRMVYKIPLCIADSIVEKYTHFEYRLLYHRSLTWDLEYTRIIDRGRLR</sequence>
<evidence type="ECO:0000313" key="1">
    <source>
        <dbReference type="EMBL" id="SFT86039.1"/>
    </source>
</evidence>
<keyword evidence="2" id="KW-1185">Reference proteome</keyword>
<accession>A0A1I7BFR7</accession>
<name>A0A1I7BFR7_9FLAO</name>
<protein>
    <recommendedName>
        <fullName evidence="3">Lipoprotein</fullName>
    </recommendedName>
</protein>